<keyword evidence="1" id="KW-0444">Lipid biosynthesis</keyword>
<dbReference type="PANTHER" id="PTHR43480">
    <property type="entry name" value="ACYL-[ACYL-CARRIER-PROTEIN]--UDP-N-ACETYLGLUCOSAMINE O-ACYLTRANSFERASE"/>
    <property type="match status" value="1"/>
</dbReference>
<keyword evidence="4" id="KW-0443">Lipid metabolism</keyword>
<dbReference type="STRING" id="28136.SAMN02745202_01121"/>
<dbReference type="InterPro" id="IPR010137">
    <property type="entry name" value="Lipid_A_LpxA"/>
</dbReference>
<organism evidence="7 8">
    <name type="scientific">Segatella oulorum</name>
    <dbReference type="NCBI Taxonomy" id="28136"/>
    <lineage>
        <taxon>Bacteria</taxon>
        <taxon>Pseudomonadati</taxon>
        <taxon>Bacteroidota</taxon>
        <taxon>Bacteroidia</taxon>
        <taxon>Bacteroidales</taxon>
        <taxon>Prevotellaceae</taxon>
        <taxon>Segatella</taxon>
    </lineage>
</organism>
<evidence type="ECO:0000259" key="6">
    <source>
        <dbReference type="Pfam" id="PF13720"/>
    </source>
</evidence>
<dbReference type="PIRSF" id="PIRSF000456">
    <property type="entry name" value="UDP-GlcNAc_acltr"/>
    <property type="match status" value="1"/>
</dbReference>
<dbReference type="Pfam" id="PF13720">
    <property type="entry name" value="Acetyltransf_11"/>
    <property type="match status" value="1"/>
</dbReference>
<gene>
    <name evidence="7" type="ORF">SAMN02745202_01121</name>
</gene>
<dbReference type="GO" id="GO:0016020">
    <property type="term" value="C:membrane"/>
    <property type="evidence" value="ECO:0007669"/>
    <property type="project" value="GOC"/>
</dbReference>
<sequence>MASEISPKAEIAANVKIGDNCKIYPFAYIEDDVVIGDNCIIYPFTSVLTGTRMGNNNQVFQGSVLGAVPQDFNYNGAKTELIIGDDNIIRENVVINRATYEGGQTVIGNNNFLMEGSHISHDTKVGDYCVFGYGSKIAGDCVIGDYVVLSSSVIENAKTRVGSYAMVQAGTTFSKDVPPYIIAGGNPVQYTGTNKVTMEQANFDPKVQKHIANAYRLLFHGQTSVFDAVRQIEEQVPDGPEIRALIAFVKATKIGIISKL</sequence>
<dbReference type="Proteomes" id="UP000190065">
    <property type="component" value="Unassembled WGS sequence"/>
</dbReference>
<dbReference type="Pfam" id="PF00132">
    <property type="entry name" value="Hexapep"/>
    <property type="match status" value="2"/>
</dbReference>
<dbReference type="AlphaFoldDB" id="A0A1T4NLI2"/>
<evidence type="ECO:0000313" key="7">
    <source>
        <dbReference type="EMBL" id="SJZ79985.1"/>
    </source>
</evidence>
<dbReference type="EMBL" id="FUXK01000010">
    <property type="protein sequence ID" value="SJZ79985.1"/>
    <property type="molecule type" value="Genomic_DNA"/>
</dbReference>
<proteinExistence type="predicted"/>
<evidence type="ECO:0000313" key="8">
    <source>
        <dbReference type="Proteomes" id="UP000190065"/>
    </source>
</evidence>
<dbReference type="NCBIfam" id="TIGR01852">
    <property type="entry name" value="lipid_A_lpxA"/>
    <property type="match status" value="1"/>
</dbReference>
<dbReference type="GO" id="GO:0009245">
    <property type="term" value="P:lipid A biosynthetic process"/>
    <property type="evidence" value="ECO:0007669"/>
    <property type="project" value="UniProtKB-KW"/>
</dbReference>
<evidence type="ECO:0000256" key="5">
    <source>
        <dbReference type="ARBA" id="ARBA00023315"/>
    </source>
</evidence>
<dbReference type="eggNOG" id="COG1043">
    <property type="taxonomic scope" value="Bacteria"/>
</dbReference>
<dbReference type="InterPro" id="IPR037157">
    <property type="entry name" value="Acetyltransf_C_sf"/>
</dbReference>
<reference evidence="7 8" key="1">
    <citation type="submission" date="2017-02" db="EMBL/GenBank/DDBJ databases">
        <authorList>
            <person name="Peterson S.W."/>
        </authorList>
    </citation>
    <scope>NUCLEOTIDE SEQUENCE [LARGE SCALE GENOMIC DNA]</scope>
    <source>
        <strain evidence="7 8">ATCC 43324</strain>
    </source>
</reference>
<dbReference type="GO" id="GO:0008780">
    <property type="term" value="F:acyl-[acyl-carrier-protein]-UDP-N-acetylglucosamine O-acyltransferase activity"/>
    <property type="evidence" value="ECO:0007669"/>
    <property type="project" value="InterPro"/>
</dbReference>
<dbReference type="Gene3D" id="2.160.10.10">
    <property type="entry name" value="Hexapeptide repeat proteins"/>
    <property type="match status" value="1"/>
</dbReference>
<dbReference type="SUPFAM" id="SSF51161">
    <property type="entry name" value="Trimeric LpxA-like enzymes"/>
    <property type="match status" value="1"/>
</dbReference>
<evidence type="ECO:0000256" key="4">
    <source>
        <dbReference type="ARBA" id="ARBA00023098"/>
    </source>
</evidence>
<feature type="domain" description="UDP N-acetylglucosamine O-acyltransferase C-terminal" evidence="6">
    <location>
        <begin position="176"/>
        <end position="257"/>
    </location>
</feature>
<dbReference type="Gene3D" id="1.20.1180.10">
    <property type="entry name" value="Udp N-acetylglucosamine O-acyltransferase, C-terminal domain"/>
    <property type="match status" value="1"/>
</dbReference>
<accession>A0A1T4NLI2</accession>
<evidence type="ECO:0000256" key="1">
    <source>
        <dbReference type="ARBA" id="ARBA00022516"/>
    </source>
</evidence>
<keyword evidence="3 7" id="KW-0808">Transferase</keyword>
<protein>
    <submittedName>
        <fullName evidence="7">Acyl-[acyl-carrier-protein]--UDP-N-acetylglucosamine O-acyltransferase</fullName>
    </submittedName>
</protein>
<evidence type="ECO:0000256" key="2">
    <source>
        <dbReference type="ARBA" id="ARBA00022556"/>
    </source>
</evidence>
<keyword evidence="2" id="KW-0441">Lipid A biosynthesis</keyword>
<dbReference type="InterPro" id="IPR029098">
    <property type="entry name" value="Acetyltransf_C"/>
</dbReference>
<dbReference type="PANTHER" id="PTHR43480:SF1">
    <property type="entry name" value="ACYL-[ACYL-CARRIER-PROTEIN]--UDP-N-ACETYLGLUCOSAMINE O-ACYLTRANSFERASE, MITOCHONDRIAL-RELATED"/>
    <property type="match status" value="1"/>
</dbReference>
<dbReference type="InterPro" id="IPR011004">
    <property type="entry name" value="Trimer_LpxA-like_sf"/>
</dbReference>
<keyword evidence="5 7" id="KW-0012">Acyltransferase</keyword>
<dbReference type="NCBIfam" id="NF003657">
    <property type="entry name" value="PRK05289.1"/>
    <property type="match status" value="1"/>
</dbReference>
<dbReference type="RefSeq" id="WP_025070636.1">
    <property type="nucleotide sequence ID" value="NZ_FUXK01000010.1"/>
</dbReference>
<dbReference type="InterPro" id="IPR001451">
    <property type="entry name" value="Hexapep"/>
</dbReference>
<evidence type="ECO:0000256" key="3">
    <source>
        <dbReference type="ARBA" id="ARBA00022679"/>
    </source>
</evidence>
<name>A0A1T4NLI2_9BACT</name>